<keyword evidence="1 5" id="KW-0645">Protease</keyword>
<name>A0ABN6KHS9_9LEPT</name>
<protein>
    <submittedName>
        <fullName evidence="5">Serine protease</fullName>
    </submittedName>
</protein>
<dbReference type="GO" id="GO:0008233">
    <property type="term" value="F:peptidase activity"/>
    <property type="evidence" value="ECO:0007669"/>
    <property type="project" value="UniProtKB-KW"/>
</dbReference>
<evidence type="ECO:0000313" key="6">
    <source>
        <dbReference type="Proteomes" id="UP000245263"/>
    </source>
</evidence>
<dbReference type="GO" id="GO:0006508">
    <property type="term" value="P:proteolysis"/>
    <property type="evidence" value="ECO:0007669"/>
    <property type="project" value="UniProtKB-KW"/>
</dbReference>
<dbReference type="Gene3D" id="2.40.10.10">
    <property type="entry name" value="Trypsin-like serine proteases"/>
    <property type="match status" value="1"/>
</dbReference>
<dbReference type="PANTHER" id="PTHR45980">
    <property type="match status" value="1"/>
</dbReference>
<dbReference type="InterPro" id="IPR036034">
    <property type="entry name" value="PDZ_sf"/>
</dbReference>
<dbReference type="InterPro" id="IPR041517">
    <property type="entry name" value="DEGP_PDZ"/>
</dbReference>
<keyword evidence="2" id="KW-0378">Hydrolase</keyword>
<dbReference type="RefSeq" id="WP_109022333.1">
    <property type="nucleotide sequence ID" value="NZ_AP025029.1"/>
</dbReference>
<dbReference type="Gene3D" id="3.20.190.20">
    <property type="match status" value="1"/>
</dbReference>
<dbReference type="Pfam" id="PF17815">
    <property type="entry name" value="PDZ_3"/>
    <property type="match status" value="1"/>
</dbReference>
<dbReference type="SUPFAM" id="SSF50494">
    <property type="entry name" value="Trypsin-like serine proteases"/>
    <property type="match status" value="1"/>
</dbReference>
<evidence type="ECO:0000256" key="1">
    <source>
        <dbReference type="ARBA" id="ARBA00022670"/>
    </source>
</evidence>
<sequence length="495" mass="56651">MKNILTSVLLSFFFLSVEIHSKSQPVGKDDNFIVQVKSTVQYPNFIQPWRFKNPETRHSYGVVVGENLILTTAQTVYYQTNTEVQKFGSLKNYTAKLVKIDHDLGLALLRVEEKEFGTGLTPIQFGSEIFLASTGTVLEYKEFRNLSEKKIRTIKLDVDTYANGYIELPYVEVQSDDKLEGIGELIVDEVSKIPQGLLIYFKDSQNTGKMVPNFTINQFLNCNITKKCFSYKGFRFRPLTDASSRSFYGVRKENSGVLIAEIYPESSASSLLKLEDVLLEVGPYKIDPKGYFEHPKYGKILLSYLFHSGEDLGLGKDKKIPLKILRNSKIMNIDFEMKAFPETAVKIPFGNTRYRKPEYLMLGGIVFLELSEHYLTEFGNQWRTRVSKQLLYLNDYHRINNTGETKKVILLSQVLPLPGNQAYHSLQQVVLKKVNGKEPKDIRDLFQIATESEDPFLVIELDDGTQVVFEKEEITNLNKEAIKVFHIPKSHNLSE</sequence>
<dbReference type="PANTHER" id="PTHR45980:SF9">
    <property type="entry name" value="PROTEASE DO-LIKE 10, MITOCHONDRIAL-RELATED"/>
    <property type="match status" value="1"/>
</dbReference>
<dbReference type="InterPro" id="IPR009003">
    <property type="entry name" value="Peptidase_S1_PA"/>
</dbReference>
<evidence type="ECO:0000256" key="2">
    <source>
        <dbReference type="ARBA" id="ARBA00022801"/>
    </source>
</evidence>
<keyword evidence="3" id="KW-0720">Serine protease</keyword>
<organism evidence="5 6">
    <name type="scientific">Leptospira kobayashii</name>
    <dbReference type="NCBI Taxonomy" id="1917830"/>
    <lineage>
        <taxon>Bacteria</taxon>
        <taxon>Pseudomonadati</taxon>
        <taxon>Spirochaetota</taxon>
        <taxon>Spirochaetia</taxon>
        <taxon>Leptospirales</taxon>
        <taxon>Leptospiraceae</taxon>
        <taxon>Leptospira</taxon>
    </lineage>
</organism>
<gene>
    <name evidence="5" type="ORF">LPTSP3_g37880</name>
</gene>
<evidence type="ECO:0000256" key="3">
    <source>
        <dbReference type="ARBA" id="ARBA00022825"/>
    </source>
</evidence>
<accession>A0ABN6KHS9</accession>
<evidence type="ECO:0000259" key="4">
    <source>
        <dbReference type="Pfam" id="PF17815"/>
    </source>
</evidence>
<keyword evidence="6" id="KW-1185">Reference proteome</keyword>
<feature type="domain" description="Protease Do-like PDZ" evidence="4">
    <location>
        <begin position="355"/>
        <end position="490"/>
    </location>
</feature>
<dbReference type="EMBL" id="AP025029">
    <property type="protein sequence ID" value="BDA80858.1"/>
    <property type="molecule type" value="Genomic_DNA"/>
</dbReference>
<dbReference type="InterPro" id="IPR043504">
    <property type="entry name" value="Peptidase_S1_PA_chymotrypsin"/>
</dbReference>
<proteinExistence type="predicted"/>
<reference evidence="5 6" key="1">
    <citation type="submission" date="2021-08" db="EMBL/GenBank/DDBJ databases">
        <title>Complete genome sequence of Leptospira kobayashii strain E30.</title>
        <authorList>
            <person name="Nakao R."/>
            <person name="Nakamura S."/>
            <person name="Masuzawa T."/>
            <person name="Koizumi N."/>
        </authorList>
    </citation>
    <scope>NUCLEOTIDE SEQUENCE [LARGE SCALE GENOMIC DNA]</scope>
    <source>
        <strain evidence="5 6">E30</strain>
    </source>
</reference>
<dbReference type="Proteomes" id="UP000245263">
    <property type="component" value="Chromosome 2"/>
</dbReference>
<evidence type="ECO:0000313" key="5">
    <source>
        <dbReference type="EMBL" id="BDA80858.1"/>
    </source>
</evidence>
<dbReference type="Gene3D" id="2.30.42.10">
    <property type="match status" value="1"/>
</dbReference>
<dbReference type="InterPro" id="IPR046449">
    <property type="entry name" value="DEGP_PDZ_sf"/>
</dbReference>